<dbReference type="Pfam" id="PF12158">
    <property type="entry name" value="DUF3592"/>
    <property type="match status" value="1"/>
</dbReference>
<dbReference type="AlphaFoldDB" id="A0A918W5L5"/>
<feature type="domain" description="DUF3592" evidence="1">
    <location>
        <begin position="34"/>
        <end position="119"/>
    </location>
</feature>
<accession>A0A918W5L5</accession>
<dbReference type="RefSeq" id="WP_189452199.1">
    <property type="nucleotide sequence ID" value="NZ_BMYD01000001.1"/>
</dbReference>
<evidence type="ECO:0000313" key="2">
    <source>
        <dbReference type="EMBL" id="GHA68594.1"/>
    </source>
</evidence>
<evidence type="ECO:0000259" key="1">
    <source>
        <dbReference type="Pfam" id="PF12158"/>
    </source>
</evidence>
<evidence type="ECO:0000313" key="3">
    <source>
        <dbReference type="Proteomes" id="UP000646426"/>
    </source>
</evidence>
<comment type="caution">
    <text evidence="2">The sequence shown here is derived from an EMBL/GenBank/DDBJ whole genome shotgun (WGS) entry which is preliminary data.</text>
</comment>
<proteinExistence type="predicted"/>
<protein>
    <recommendedName>
        <fullName evidence="1">DUF3592 domain-containing protein</fullName>
    </recommendedName>
</protein>
<dbReference type="EMBL" id="BMYD01000001">
    <property type="protein sequence ID" value="GHA68594.1"/>
    <property type="molecule type" value="Genomic_DNA"/>
</dbReference>
<gene>
    <name evidence="2" type="ORF">GCM10007067_00550</name>
</gene>
<reference evidence="2" key="1">
    <citation type="journal article" date="2014" name="Int. J. Syst. Evol. Microbiol.">
        <title>Complete genome sequence of Corynebacterium casei LMG S-19264T (=DSM 44701T), isolated from a smear-ripened cheese.</title>
        <authorList>
            <consortium name="US DOE Joint Genome Institute (JGI-PGF)"/>
            <person name="Walter F."/>
            <person name="Albersmeier A."/>
            <person name="Kalinowski J."/>
            <person name="Ruckert C."/>
        </authorList>
    </citation>
    <scope>NUCLEOTIDE SEQUENCE</scope>
    <source>
        <strain evidence="2">KCTC 23077</strain>
    </source>
</reference>
<sequence>MMLKPLLMLVAVAYAAWQLRAWVLGQASWCWRATRATVIEAYRDEHVHPESRHIVHSANVRYRYKVGSRTFVSQRLSYRPTRFLGFSQAGDLLEGLAMNRETTAYVNPRNPAQAVLVQGADFGNLLQLVVALLAIGAVLSLPT</sequence>
<name>A0A918W5L5_9GAMM</name>
<dbReference type="Proteomes" id="UP000646426">
    <property type="component" value="Unassembled WGS sequence"/>
</dbReference>
<keyword evidence="3" id="KW-1185">Reference proteome</keyword>
<organism evidence="2 3">
    <name type="scientific">Cognatilysobacter bugurensis</name>
    <dbReference type="NCBI Taxonomy" id="543356"/>
    <lineage>
        <taxon>Bacteria</taxon>
        <taxon>Pseudomonadati</taxon>
        <taxon>Pseudomonadota</taxon>
        <taxon>Gammaproteobacteria</taxon>
        <taxon>Lysobacterales</taxon>
        <taxon>Lysobacteraceae</taxon>
        <taxon>Cognatilysobacter</taxon>
    </lineage>
</organism>
<dbReference type="InterPro" id="IPR021994">
    <property type="entry name" value="DUF3592"/>
</dbReference>
<reference evidence="2" key="2">
    <citation type="submission" date="2020-09" db="EMBL/GenBank/DDBJ databases">
        <authorList>
            <person name="Sun Q."/>
            <person name="Kim S."/>
        </authorList>
    </citation>
    <scope>NUCLEOTIDE SEQUENCE</scope>
    <source>
        <strain evidence="2">KCTC 23077</strain>
    </source>
</reference>